<dbReference type="VEuPathDB" id="TrichDB:TRFO_33393"/>
<keyword evidence="2" id="KW-1185">Reference proteome</keyword>
<dbReference type="GeneID" id="94843746"/>
<name>A0A1J4JLQ0_9EUKA</name>
<proteinExistence type="predicted"/>
<dbReference type="OrthoDB" id="10600398at2759"/>
<evidence type="ECO:0000313" key="2">
    <source>
        <dbReference type="Proteomes" id="UP000179807"/>
    </source>
</evidence>
<dbReference type="EMBL" id="MLAK01000974">
    <property type="protein sequence ID" value="OHT00041.1"/>
    <property type="molecule type" value="Genomic_DNA"/>
</dbReference>
<reference evidence="1" key="1">
    <citation type="submission" date="2016-10" db="EMBL/GenBank/DDBJ databases">
        <authorList>
            <person name="Benchimol M."/>
            <person name="Almeida L.G."/>
            <person name="Vasconcelos A.T."/>
            <person name="Perreira-Neves A."/>
            <person name="Rosa I.A."/>
            <person name="Tasca T."/>
            <person name="Bogo M.R."/>
            <person name="de Souza W."/>
        </authorList>
    </citation>
    <scope>NUCLEOTIDE SEQUENCE [LARGE SCALE GENOMIC DNA]</scope>
    <source>
        <strain evidence="1">K</strain>
    </source>
</reference>
<evidence type="ECO:0000313" key="1">
    <source>
        <dbReference type="EMBL" id="OHT00041.1"/>
    </source>
</evidence>
<organism evidence="1 2">
    <name type="scientific">Tritrichomonas foetus</name>
    <dbReference type="NCBI Taxonomy" id="1144522"/>
    <lineage>
        <taxon>Eukaryota</taxon>
        <taxon>Metamonada</taxon>
        <taxon>Parabasalia</taxon>
        <taxon>Tritrichomonadida</taxon>
        <taxon>Tritrichomonadidae</taxon>
        <taxon>Tritrichomonas</taxon>
    </lineage>
</organism>
<gene>
    <name evidence="1" type="ORF">TRFO_33393</name>
</gene>
<accession>A0A1J4JLQ0</accession>
<dbReference type="RefSeq" id="XP_068353177.1">
    <property type="nucleotide sequence ID" value="XM_068509042.1"/>
</dbReference>
<dbReference type="AlphaFoldDB" id="A0A1J4JLQ0"/>
<dbReference type="Proteomes" id="UP000179807">
    <property type="component" value="Unassembled WGS sequence"/>
</dbReference>
<sequence length="456" mass="51896">MLAQLPKILHSADFVVKMRGISLLTAVLQTRCDEILNDFDQYYQFFHEILENRGKYSIIYFSLNDALCTAITLKATKEQNLYNKLMKLNPQNHTNGTTQKYLINLGCAVNPVRPIGRPISQIPGKSAAKLIRYFSECLTFPVSSGHVNAYASNIFNESRFADTVYLLCECIPNLSTQPQVDSNELFYSLIRILSVSYNNVGLFNYIKSKQNEIINSFLITNGTVNEYTKKVIPDLMKCLVCENNGVNNFTANVLYGASMNCPMFLKLISPYSSSIKIHKNYDTNNIFKELFKKFSENNANSSLVANPDQTPFESLAHSMFSNNTFEKVDVNNTKKFLNEKSAFHSRPIILTIDNPTSLAIHLDQITPLTIDSIKKPKKGPVAEKTLLKPLKCSAKKCGTVSKHHYTFEYYPNDKALIWTDASRNFKKIIMLDKNSKVEASKEKEKEKGLFFFKYRI</sequence>
<comment type="caution">
    <text evidence="1">The sequence shown here is derived from an EMBL/GenBank/DDBJ whole genome shotgun (WGS) entry which is preliminary data.</text>
</comment>
<protein>
    <submittedName>
        <fullName evidence="1">Uncharacterized protein</fullName>
    </submittedName>
</protein>